<protein>
    <recommendedName>
        <fullName evidence="2">Cell shape-determining protein MreC</fullName>
    </recommendedName>
    <alternativeName>
        <fullName evidence="4">Cell shape protein MreC</fullName>
    </alternativeName>
</protein>
<dbReference type="Pfam" id="PF04085">
    <property type="entry name" value="MreC"/>
    <property type="match status" value="1"/>
</dbReference>
<dbReference type="InterPro" id="IPR055342">
    <property type="entry name" value="MreC_beta-barrel_core"/>
</dbReference>
<evidence type="ECO:0000259" key="6">
    <source>
        <dbReference type="Pfam" id="PF04085"/>
    </source>
</evidence>
<proteinExistence type="inferred from homology"/>
<dbReference type="InterPro" id="IPR042175">
    <property type="entry name" value="Cell/Rod_MreC_2"/>
</dbReference>
<dbReference type="PANTHER" id="PTHR34138:SF1">
    <property type="entry name" value="CELL SHAPE-DETERMINING PROTEIN MREC"/>
    <property type="match status" value="1"/>
</dbReference>
<accession>E6SE68</accession>
<dbReference type="Proteomes" id="UP000008914">
    <property type="component" value="Chromosome"/>
</dbReference>
<sequence>MSNQSKPRLLGLLLVATLVVLVGDLSGHPAAEAIRSAAGTVVGPAQRFLAGVRPAQVAQLSAENAELRAEADRLSRQLHVQSQLEELVGAGVVKGRTAVIGQVVASEVSAVGGRSLTLDVGSHDGVVVDSTVVSAAGLVGRVVAVAPWTCDVQLLGAAQSVVAVRVGERGLLGTVAPVPVGGGDDSTQLALTLAQPGNPHVGDRVTTLGSVGGRPYAPGITLGRVVSVDPDRGRDTVTGRVVPAVDRESIDVVAVLIPEARAQPRPVVGDRTGEEPRVG</sequence>
<feature type="coiled-coil region" evidence="5">
    <location>
        <begin position="57"/>
        <end position="84"/>
    </location>
</feature>
<dbReference type="eggNOG" id="COG1792">
    <property type="taxonomic scope" value="Bacteria"/>
</dbReference>
<feature type="domain" description="Rod shape-determining protein MreC beta-barrel core" evidence="6">
    <location>
        <begin position="114"/>
        <end position="256"/>
    </location>
</feature>
<dbReference type="InterPro" id="IPR007221">
    <property type="entry name" value="MreC"/>
</dbReference>
<dbReference type="EMBL" id="CP002343">
    <property type="protein sequence ID" value="ADU48716.1"/>
    <property type="molecule type" value="Genomic_DNA"/>
</dbReference>
<evidence type="ECO:0000313" key="7">
    <source>
        <dbReference type="EMBL" id="ADU48716.1"/>
    </source>
</evidence>
<evidence type="ECO:0000313" key="8">
    <source>
        <dbReference type="Proteomes" id="UP000008914"/>
    </source>
</evidence>
<gene>
    <name evidence="7" type="ordered locus">Intca_2207</name>
</gene>
<evidence type="ECO:0000256" key="1">
    <source>
        <dbReference type="ARBA" id="ARBA00009369"/>
    </source>
</evidence>
<keyword evidence="8" id="KW-1185">Reference proteome</keyword>
<organism evidence="7 8">
    <name type="scientific">Intrasporangium calvum (strain ATCC 23552 / DSM 43043 / JCM 3097 / NBRC 12989 / NCIMB 10167 / NRRL B-3866 / 7 KIP)</name>
    <dbReference type="NCBI Taxonomy" id="710696"/>
    <lineage>
        <taxon>Bacteria</taxon>
        <taxon>Bacillati</taxon>
        <taxon>Actinomycetota</taxon>
        <taxon>Actinomycetes</taxon>
        <taxon>Micrococcales</taxon>
        <taxon>Intrasporangiaceae</taxon>
        <taxon>Intrasporangium</taxon>
    </lineage>
</organism>
<comment type="similarity">
    <text evidence="1">Belongs to the MreC family.</text>
</comment>
<evidence type="ECO:0000256" key="5">
    <source>
        <dbReference type="SAM" id="Coils"/>
    </source>
</evidence>
<dbReference type="OrthoDB" id="5196068at2"/>
<reference evidence="7 8" key="1">
    <citation type="journal article" date="2010" name="Stand. Genomic Sci.">
        <title>Complete genome sequence of Intrasporangium calvum type strain (7 KIP).</title>
        <authorList>
            <person name="Del Rio T.G."/>
            <person name="Chertkov O."/>
            <person name="Yasawong M."/>
            <person name="Lucas S."/>
            <person name="Deshpande S."/>
            <person name="Cheng J.F."/>
            <person name="Detter C."/>
            <person name="Tapia R."/>
            <person name="Han C."/>
            <person name="Goodwin L."/>
            <person name="Pitluck S."/>
            <person name="Liolios K."/>
            <person name="Ivanova N."/>
            <person name="Mavromatis K."/>
            <person name="Pati A."/>
            <person name="Chen A."/>
            <person name="Palaniappan K."/>
            <person name="Land M."/>
            <person name="Hauser L."/>
            <person name="Chang Y.J."/>
            <person name="Jeffries C.D."/>
            <person name="Rohde M."/>
            <person name="Pukall R."/>
            <person name="Sikorski J."/>
            <person name="Goker M."/>
            <person name="Woyke T."/>
            <person name="Bristow J."/>
            <person name="Eisen J.A."/>
            <person name="Markowitz V."/>
            <person name="Hugenholtz P."/>
            <person name="Kyrpides N.C."/>
            <person name="Klenk H.P."/>
            <person name="Lapidus A."/>
        </authorList>
    </citation>
    <scope>NUCLEOTIDE SEQUENCE [LARGE SCALE GENOMIC DNA]</scope>
    <source>
        <strain evidence="8">ATCC 23552 / DSM 43043 / JCM 3097 / NBRC 12989 / 7 KIP</strain>
    </source>
</reference>
<dbReference type="InterPro" id="IPR042177">
    <property type="entry name" value="Cell/Rod_1"/>
</dbReference>
<evidence type="ECO:0000256" key="4">
    <source>
        <dbReference type="ARBA" id="ARBA00032089"/>
    </source>
</evidence>
<dbReference type="Gene3D" id="2.40.10.350">
    <property type="entry name" value="Rod shape-determining protein MreC, domain 2"/>
    <property type="match status" value="1"/>
</dbReference>
<dbReference type="RefSeq" id="WP_013493031.1">
    <property type="nucleotide sequence ID" value="NC_014830.1"/>
</dbReference>
<evidence type="ECO:0000256" key="3">
    <source>
        <dbReference type="ARBA" id="ARBA00022960"/>
    </source>
</evidence>
<dbReference type="KEGG" id="ica:Intca_2207"/>
<keyword evidence="5" id="KW-0175">Coiled coil</keyword>
<name>E6SE68_INTC7</name>
<dbReference type="HOGENOM" id="CLU_996689_0_0_11"/>
<dbReference type="GO" id="GO:0005886">
    <property type="term" value="C:plasma membrane"/>
    <property type="evidence" value="ECO:0007669"/>
    <property type="project" value="TreeGrafter"/>
</dbReference>
<dbReference type="GO" id="GO:0008360">
    <property type="term" value="P:regulation of cell shape"/>
    <property type="evidence" value="ECO:0007669"/>
    <property type="project" value="UniProtKB-KW"/>
</dbReference>
<dbReference type="STRING" id="710696.Intca_2207"/>
<dbReference type="Gene3D" id="2.40.10.340">
    <property type="entry name" value="Rod shape-determining protein MreC, domain 1"/>
    <property type="match status" value="1"/>
</dbReference>
<keyword evidence="3" id="KW-0133">Cell shape</keyword>
<dbReference type="AlphaFoldDB" id="E6SE68"/>
<evidence type="ECO:0000256" key="2">
    <source>
        <dbReference type="ARBA" id="ARBA00013855"/>
    </source>
</evidence>
<dbReference type="PANTHER" id="PTHR34138">
    <property type="entry name" value="CELL SHAPE-DETERMINING PROTEIN MREC"/>
    <property type="match status" value="1"/>
</dbReference>